<accession>A0A1H7SI10</accession>
<reference evidence="2" key="1">
    <citation type="submission" date="2016-10" db="EMBL/GenBank/DDBJ databases">
        <authorList>
            <person name="Varghese N."/>
        </authorList>
    </citation>
    <scope>NUCLEOTIDE SEQUENCE [LARGE SCALE GENOMIC DNA]</scope>
    <source>
        <strain evidence="2">DSM 45096 / BCRC 16803 / CGMCC 4.1857 / CIP 109030 / JCM 12277 / KCTC 19219 / NBRC 100920 / 33214</strain>
    </source>
</reference>
<organism evidence="1 2">
    <name type="scientific">Streptacidiphilus jiangxiensis</name>
    <dbReference type="NCBI Taxonomy" id="235985"/>
    <lineage>
        <taxon>Bacteria</taxon>
        <taxon>Bacillati</taxon>
        <taxon>Actinomycetota</taxon>
        <taxon>Actinomycetes</taxon>
        <taxon>Kitasatosporales</taxon>
        <taxon>Streptomycetaceae</taxon>
        <taxon>Streptacidiphilus</taxon>
    </lineage>
</organism>
<evidence type="ECO:0000313" key="2">
    <source>
        <dbReference type="Proteomes" id="UP000183015"/>
    </source>
</evidence>
<dbReference type="AlphaFoldDB" id="A0A1H7SI10"/>
<evidence type="ECO:0000313" key="1">
    <source>
        <dbReference type="EMBL" id="SEL72272.1"/>
    </source>
</evidence>
<dbReference type="EMBL" id="FOAZ01000012">
    <property type="protein sequence ID" value="SEL72272.1"/>
    <property type="molecule type" value="Genomic_DNA"/>
</dbReference>
<dbReference type="OrthoDB" id="3853685at2"/>
<proteinExistence type="predicted"/>
<dbReference type="Proteomes" id="UP000183015">
    <property type="component" value="Unassembled WGS sequence"/>
</dbReference>
<evidence type="ECO:0008006" key="3">
    <source>
        <dbReference type="Google" id="ProtNLM"/>
    </source>
</evidence>
<keyword evidence="2" id="KW-1185">Reference proteome</keyword>
<dbReference type="RefSeq" id="WP_052439055.1">
    <property type="nucleotide sequence ID" value="NZ_BBPN01000028.1"/>
</dbReference>
<dbReference type="STRING" id="235985.SAMN05414137_11226"/>
<sequence>MAGESGAWRVEILESNDRDPRSPRRWWRRQSRRRRLALVGLALLIALAAALARFLTLPRPVPPAPTLWPALHSTVTYDGSVARGQGSTGFVITVRDEDVAAVTVTQIHFSDAGLTLRTEPSLPIQVQPGQSRRIQLIATATDCSRIPTNDELPFIDVTFRNIRAIGQESEILGDRYTADLHQSMTAACRRA</sequence>
<name>A0A1H7SI10_STRJI</name>
<protein>
    <recommendedName>
        <fullName evidence="3">Tat pathway signal sequence domain protein</fullName>
    </recommendedName>
</protein>
<gene>
    <name evidence="1" type="ORF">SAMN05414137_11226</name>
</gene>